<dbReference type="EC" id="2.7.1.19" evidence="3"/>
<evidence type="ECO:0000256" key="8">
    <source>
        <dbReference type="ARBA" id="ARBA00022777"/>
    </source>
</evidence>
<evidence type="ECO:0000256" key="10">
    <source>
        <dbReference type="ARBA" id="ARBA00031382"/>
    </source>
</evidence>
<keyword evidence="5" id="KW-0113">Calvin cycle</keyword>
<dbReference type="GO" id="GO:0005524">
    <property type="term" value="F:ATP binding"/>
    <property type="evidence" value="ECO:0007669"/>
    <property type="project" value="UniProtKB-KW"/>
</dbReference>
<dbReference type="Pfam" id="PF00485">
    <property type="entry name" value="PRK"/>
    <property type="match status" value="1"/>
</dbReference>
<dbReference type="KEGG" id="pprf:DPRO_1576"/>
<evidence type="ECO:0000256" key="1">
    <source>
        <dbReference type="ARBA" id="ARBA00005215"/>
    </source>
</evidence>
<comment type="pathway">
    <text evidence="1">Carbohydrate biosynthesis; Calvin cycle.</text>
</comment>
<evidence type="ECO:0000256" key="2">
    <source>
        <dbReference type="ARBA" id="ARBA00009719"/>
    </source>
</evidence>
<dbReference type="InterPro" id="IPR027417">
    <property type="entry name" value="P-loop_NTPase"/>
</dbReference>
<protein>
    <recommendedName>
        <fullName evidence="3">phosphoribulokinase</fullName>
        <ecNumber evidence="3">2.7.1.19</ecNumber>
    </recommendedName>
    <alternativeName>
        <fullName evidence="10">Phosphopentokinase</fullName>
    </alternativeName>
</protein>
<proteinExistence type="inferred from homology"/>
<evidence type="ECO:0000256" key="4">
    <source>
        <dbReference type="ARBA" id="ARBA00022531"/>
    </source>
</evidence>
<dbReference type="InterPro" id="IPR006082">
    <property type="entry name" value="PRK"/>
</dbReference>
<organism evidence="13 14">
    <name type="scientific">Pseudodesulfovibrio profundus</name>
    <dbReference type="NCBI Taxonomy" id="57320"/>
    <lineage>
        <taxon>Bacteria</taxon>
        <taxon>Pseudomonadati</taxon>
        <taxon>Thermodesulfobacteriota</taxon>
        <taxon>Desulfovibrionia</taxon>
        <taxon>Desulfovibrionales</taxon>
        <taxon>Desulfovibrionaceae</taxon>
    </lineage>
</organism>
<keyword evidence="6" id="KW-0808">Transferase</keyword>
<evidence type="ECO:0000256" key="7">
    <source>
        <dbReference type="ARBA" id="ARBA00022741"/>
    </source>
</evidence>
<evidence type="ECO:0000313" key="13">
    <source>
        <dbReference type="EMBL" id="SOB58474.1"/>
    </source>
</evidence>
<evidence type="ECO:0000256" key="6">
    <source>
        <dbReference type="ARBA" id="ARBA00022679"/>
    </source>
</evidence>
<dbReference type="PANTHER" id="PTHR10285">
    <property type="entry name" value="URIDINE KINASE"/>
    <property type="match status" value="1"/>
</dbReference>
<dbReference type="PRINTS" id="PR00478">
    <property type="entry name" value="PHRIBLKINASE"/>
</dbReference>
<dbReference type="Proteomes" id="UP000219215">
    <property type="component" value="Chromosome DPRO"/>
</dbReference>
<evidence type="ECO:0000259" key="12">
    <source>
        <dbReference type="Pfam" id="PF00485"/>
    </source>
</evidence>
<name>A0A2C8F767_9BACT</name>
<keyword evidence="4" id="KW-0602">Photosynthesis</keyword>
<comment type="catalytic activity">
    <reaction evidence="11">
        <text>D-ribulose 5-phosphate + ATP = D-ribulose 1,5-bisphosphate + ADP + H(+)</text>
        <dbReference type="Rhea" id="RHEA:19365"/>
        <dbReference type="ChEBI" id="CHEBI:15378"/>
        <dbReference type="ChEBI" id="CHEBI:30616"/>
        <dbReference type="ChEBI" id="CHEBI:57870"/>
        <dbReference type="ChEBI" id="CHEBI:58121"/>
        <dbReference type="ChEBI" id="CHEBI:456216"/>
        <dbReference type="EC" id="2.7.1.19"/>
    </reaction>
</comment>
<accession>A0A2C8F767</accession>
<evidence type="ECO:0000256" key="5">
    <source>
        <dbReference type="ARBA" id="ARBA00022567"/>
    </source>
</evidence>
<keyword evidence="7" id="KW-0547">Nucleotide-binding</keyword>
<dbReference type="GO" id="GO:0008974">
    <property type="term" value="F:phosphoribulokinase activity"/>
    <property type="evidence" value="ECO:0007669"/>
    <property type="project" value="UniProtKB-EC"/>
</dbReference>
<gene>
    <name evidence="13" type="ORF">DPRO_1576</name>
</gene>
<comment type="similarity">
    <text evidence="2">Belongs to the phosphoribulokinase family.</text>
</comment>
<keyword evidence="8 13" id="KW-0418">Kinase</keyword>
<dbReference type="OrthoDB" id="9777642at2"/>
<evidence type="ECO:0000256" key="3">
    <source>
        <dbReference type="ARBA" id="ARBA00012042"/>
    </source>
</evidence>
<dbReference type="SUPFAM" id="SSF52540">
    <property type="entry name" value="P-loop containing nucleoside triphosphate hydrolases"/>
    <property type="match status" value="1"/>
</dbReference>
<dbReference type="EMBL" id="LT907975">
    <property type="protein sequence ID" value="SOB58474.1"/>
    <property type="molecule type" value="Genomic_DNA"/>
</dbReference>
<dbReference type="RefSeq" id="WP_097011527.1">
    <property type="nucleotide sequence ID" value="NZ_LT907975.1"/>
</dbReference>
<dbReference type="AlphaFoldDB" id="A0A2C8F767"/>
<sequence>MQRTRPILLGIVGDSAAGKTTISAGIEKILGPDRVTNICSDDYHKYNRVQRAEKNISALHPDCNHIDIMQHNFYQLRRGEAILKPVYNHSTGDFDPPVYVEPKEFVIVEGLLGFYTKKMRDAFDVKIYLDPDEELRVDWKFKRDTVKRGYTREEVQASLDKRIEVSTNFIRPQRKFADIVCNFYRPDGAEEETGTKLNTNLILRPTIHHPDFAEFIDHRPGTKEKCLTFTLGRDEGLPVDILKITGNIKQMTAETLMDIIMDHLDKVDDLTTDGVGCYTEGSEKKVSYPLGITQLLTCFHLMNAKMNT</sequence>
<dbReference type="GO" id="GO:0019253">
    <property type="term" value="P:reductive pentose-phosphate cycle"/>
    <property type="evidence" value="ECO:0007669"/>
    <property type="project" value="UniProtKB-KW"/>
</dbReference>
<reference evidence="14" key="1">
    <citation type="submission" date="2017-09" db="EMBL/GenBank/DDBJ databases">
        <authorList>
            <person name="Regsiter A."/>
            <person name="William W."/>
        </authorList>
    </citation>
    <scope>NUCLEOTIDE SEQUENCE [LARGE SCALE GENOMIC DNA]</scope>
    <source>
        <strain evidence="14">500-1</strain>
    </source>
</reference>
<keyword evidence="9" id="KW-0067">ATP-binding</keyword>
<dbReference type="NCBIfam" id="NF005655">
    <property type="entry name" value="PRK07429.1"/>
    <property type="match status" value="1"/>
</dbReference>
<evidence type="ECO:0000313" key="14">
    <source>
        <dbReference type="Proteomes" id="UP000219215"/>
    </source>
</evidence>
<evidence type="ECO:0000256" key="11">
    <source>
        <dbReference type="ARBA" id="ARBA00047663"/>
    </source>
</evidence>
<dbReference type="Gene3D" id="3.40.50.300">
    <property type="entry name" value="P-loop containing nucleotide triphosphate hydrolases"/>
    <property type="match status" value="1"/>
</dbReference>
<keyword evidence="14" id="KW-1185">Reference proteome</keyword>
<dbReference type="InterPro" id="IPR006083">
    <property type="entry name" value="PRK/URK"/>
</dbReference>
<evidence type="ECO:0000256" key="9">
    <source>
        <dbReference type="ARBA" id="ARBA00022840"/>
    </source>
</evidence>
<feature type="domain" description="Phosphoribulokinase/uridine kinase" evidence="12">
    <location>
        <begin position="9"/>
        <end position="181"/>
    </location>
</feature>